<dbReference type="GO" id="GO:0044780">
    <property type="term" value="P:bacterial-type flagellum assembly"/>
    <property type="evidence" value="ECO:0007669"/>
    <property type="project" value="InterPro"/>
</dbReference>
<organism evidence="8 9">
    <name type="scientific">Geothermobacter hydrogeniphilus</name>
    <dbReference type="NCBI Taxonomy" id="1969733"/>
    <lineage>
        <taxon>Bacteria</taxon>
        <taxon>Pseudomonadati</taxon>
        <taxon>Thermodesulfobacteriota</taxon>
        <taxon>Desulfuromonadia</taxon>
        <taxon>Desulfuromonadales</taxon>
        <taxon>Geothermobacteraceae</taxon>
        <taxon>Geothermobacter</taxon>
    </lineage>
</organism>
<evidence type="ECO:0000256" key="2">
    <source>
        <dbReference type="ARBA" id="ARBA00008787"/>
    </source>
</evidence>
<keyword evidence="8" id="KW-0969">Cilium</keyword>
<dbReference type="SUPFAM" id="SSF101116">
    <property type="entry name" value="Flagellar export chaperone FliS"/>
    <property type="match status" value="1"/>
</dbReference>
<keyword evidence="3 6" id="KW-0963">Cytoplasm</keyword>
<dbReference type="NCBIfam" id="TIGR00208">
    <property type="entry name" value="fliS"/>
    <property type="match status" value="1"/>
</dbReference>
<name>A0A2K2HCZ5_9BACT</name>
<reference evidence="8 9" key="1">
    <citation type="journal article" date="2018" name="Genome Announc.">
        <title>Genome Sequence of Geothermobacter sp. HR-1 Iron Reducer from the Loihi Seamount.</title>
        <authorList>
            <person name="Smith H."/>
            <person name="Abuyen K."/>
            <person name="Tremblay J."/>
            <person name="Savalia P."/>
            <person name="Perez-Rodriguez I."/>
            <person name="Emerson D."/>
            <person name="Tully B."/>
            <person name="Amend J."/>
        </authorList>
    </citation>
    <scope>NUCLEOTIDE SEQUENCE [LARGE SCALE GENOMIC DNA]</scope>
    <source>
        <strain evidence="8 9">HR-1</strain>
    </source>
</reference>
<protein>
    <recommendedName>
        <fullName evidence="6">Flagellar secretion chaperone FliS</fullName>
    </recommendedName>
</protein>
<evidence type="ECO:0000256" key="3">
    <source>
        <dbReference type="ARBA" id="ARBA00022490"/>
    </source>
</evidence>
<evidence type="ECO:0000256" key="7">
    <source>
        <dbReference type="SAM" id="MobiDB-lite"/>
    </source>
</evidence>
<comment type="similarity">
    <text evidence="2 6">Belongs to the FliS family.</text>
</comment>
<dbReference type="Pfam" id="PF02561">
    <property type="entry name" value="FliS"/>
    <property type="match status" value="1"/>
</dbReference>
<evidence type="ECO:0000313" key="8">
    <source>
        <dbReference type="EMBL" id="PNU21167.1"/>
    </source>
</evidence>
<dbReference type="PANTHER" id="PTHR34773">
    <property type="entry name" value="FLAGELLAR SECRETION CHAPERONE FLIS"/>
    <property type="match status" value="1"/>
</dbReference>
<feature type="region of interest" description="Disordered" evidence="7">
    <location>
        <begin position="129"/>
        <end position="148"/>
    </location>
</feature>
<evidence type="ECO:0000313" key="9">
    <source>
        <dbReference type="Proteomes" id="UP000236340"/>
    </source>
</evidence>
<keyword evidence="4 6" id="KW-1005">Bacterial flagellum biogenesis</keyword>
<proteinExistence type="inferred from homology"/>
<dbReference type="RefSeq" id="WP_103114460.1">
    <property type="nucleotide sequence ID" value="NZ_PPFX01000005.1"/>
</dbReference>
<keyword evidence="8" id="KW-0282">Flagellum</keyword>
<dbReference type="InterPro" id="IPR036584">
    <property type="entry name" value="FliS_sf"/>
</dbReference>
<keyword evidence="8" id="KW-0966">Cell projection</keyword>
<evidence type="ECO:0000256" key="5">
    <source>
        <dbReference type="ARBA" id="ARBA00023186"/>
    </source>
</evidence>
<keyword evidence="5" id="KW-0143">Chaperone</keyword>
<dbReference type="GO" id="GO:0071973">
    <property type="term" value="P:bacterial-type flagellum-dependent cell motility"/>
    <property type="evidence" value="ECO:0007669"/>
    <property type="project" value="TreeGrafter"/>
</dbReference>
<dbReference type="EMBL" id="PPFX01000005">
    <property type="protein sequence ID" value="PNU21167.1"/>
    <property type="molecule type" value="Genomic_DNA"/>
</dbReference>
<gene>
    <name evidence="8" type="primary">fliS</name>
    <name evidence="8" type="ORF">C2E25_03790</name>
</gene>
<comment type="caution">
    <text evidence="8">The sequence shown here is derived from an EMBL/GenBank/DDBJ whole genome shotgun (WGS) entry which is preliminary data.</text>
</comment>
<dbReference type="Proteomes" id="UP000236340">
    <property type="component" value="Unassembled WGS sequence"/>
</dbReference>
<dbReference type="CDD" id="cd16098">
    <property type="entry name" value="FliS"/>
    <property type="match status" value="1"/>
</dbReference>
<dbReference type="OrthoDB" id="5343669at2"/>
<dbReference type="InterPro" id="IPR003713">
    <property type="entry name" value="FliS"/>
</dbReference>
<dbReference type="PIRSF" id="PIRSF039090">
    <property type="entry name" value="Flis"/>
    <property type="match status" value="1"/>
</dbReference>
<dbReference type="AlphaFoldDB" id="A0A2K2HCZ5"/>
<evidence type="ECO:0000256" key="1">
    <source>
        <dbReference type="ARBA" id="ARBA00004514"/>
    </source>
</evidence>
<evidence type="ECO:0000256" key="4">
    <source>
        <dbReference type="ARBA" id="ARBA00022795"/>
    </source>
</evidence>
<accession>A0A2K2HCZ5</accession>
<comment type="subcellular location">
    <subcellularLocation>
        <location evidence="1 6">Cytoplasm</location>
        <location evidence="1 6">Cytosol</location>
    </subcellularLocation>
</comment>
<dbReference type="GO" id="GO:0005829">
    <property type="term" value="C:cytosol"/>
    <property type="evidence" value="ECO:0007669"/>
    <property type="project" value="UniProtKB-SubCell"/>
</dbReference>
<dbReference type="Gene3D" id="1.20.120.340">
    <property type="entry name" value="Flagellar protein FliS"/>
    <property type="match status" value="1"/>
</dbReference>
<sequence>MNAFWNQYQQNQVNQATPEQILIMLYDGALRNTVQAIQALANADRVRKAESISKAIHIVTTLSDTLDHQIGGEIAENLDALYNFIIRELTNGNLKNDPAPLRTVEDLLRDLRQTWSEAIEIRNRELAEKRQKAAAPEPARRLTAQAQI</sequence>
<evidence type="ECO:0000256" key="6">
    <source>
        <dbReference type="PIRNR" id="PIRNR039090"/>
    </source>
</evidence>
<dbReference type="PANTHER" id="PTHR34773:SF1">
    <property type="entry name" value="FLAGELLAR SECRETION CHAPERONE FLIS"/>
    <property type="match status" value="1"/>
</dbReference>